<gene>
    <name evidence="2" type="ORF">ADN01_13740</name>
</gene>
<dbReference type="AlphaFoldDB" id="A0A0P6XWB3"/>
<comment type="caution">
    <text evidence="2">The sequence shown here is derived from an EMBL/GenBank/DDBJ whole genome shotgun (WGS) entry which is preliminary data.</text>
</comment>
<accession>A0A0P6XWB3</accession>
<evidence type="ECO:0000313" key="3">
    <source>
        <dbReference type="Proteomes" id="UP000050501"/>
    </source>
</evidence>
<dbReference type="EMBL" id="LGCM01000046">
    <property type="protein sequence ID" value="KPL79744.1"/>
    <property type="molecule type" value="Genomic_DNA"/>
</dbReference>
<reference evidence="2 3" key="1">
    <citation type="submission" date="2015-07" db="EMBL/GenBank/DDBJ databases">
        <title>Genome sequence of Levilinea saccharolytica DSM 16555.</title>
        <authorList>
            <person name="Hemp J."/>
            <person name="Ward L.M."/>
            <person name="Pace L.A."/>
            <person name="Fischer W.W."/>
        </authorList>
    </citation>
    <scope>NUCLEOTIDE SEQUENCE [LARGE SCALE GENOMIC DNA]</scope>
    <source>
        <strain evidence="2 3">KIBI-1</strain>
    </source>
</reference>
<sequence length="72" mass="7978">MSRGIVLFHTTTSALRGEKALKKAGFLVKLIPTPRELSSDCGFVIEFHDLPLNQLQAALNEAGLEFEIHFLP</sequence>
<protein>
    <recommendedName>
        <fullName evidence="1">Putative Se/S carrier protein-like domain-containing protein</fullName>
    </recommendedName>
</protein>
<dbReference type="OrthoDB" id="3192849at2"/>
<dbReference type="Pfam" id="PF11823">
    <property type="entry name" value="Se_S_carrier"/>
    <property type="match status" value="1"/>
</dbReference>
<dbReference type="RefSeq" id="WP_062417257.1">
    <property type="nucleotide sequence ID" value="NZ_DF967974.1"/>
</dbReference>
<dbReference type="Proteomes" id="UP000050501">
    <property type="component" value="Unassembled WGS sequence"/>
</dbReference>
<dbReference type="InterPro" id="IPR021778">
    <property type="entry name" value="Se/S_carrier-like"/>
</dbReference>
<proteinExistence type="predicted"/>
<evidence type="ECO:0000259" key="1">
    <source>
        <dbReference type="Pfam" id="PF11823"/>
    </source>
</evidence>
<feature type="domain" description="Putative Se/S carrier protein-like" evidence="1">
    <location>
        <begin position="4"/>
        <end position="67"/>
    </location>
</feature>
<keyword evidence="3" id="KW-1185">Reference proteome</keyword>
<evidence type="ECO:0000313" key="2">
    <source>
        <dbReference type="EMBL" id="KPL79744.1"/>
    </source>
</evidence>
<organism evidence="2 3">
    <name type="scientific">Levilinea saccharolytica</name>
    <dbReference type="NCBI Taxonomy" id="229921"/>
    <lineage>
        <taxon>Bacteria</taxon>
        <taxon>Bacillati</taxon>
        <taxon>Chloroflexota</taxon>
        <taxon>Anaerolineae</taxon>
        <taxon>Anaerolineales</taxon>
        <taxon>Anaerolineaceae</taxon>
        <taxon>Levilinea</taxon>
    </lineage>
</organism>
<name>A0A0P6XWB3_9CHLR</name>
<dbReference type="STRING" id="229921.ADN01_13740"/>